<dbReference type="Gene3D" id="3.90.215.10">
    <property type="entry name" value="Gamma Fibrinogen, chain A, domain 1"/>
    <property type="match status" value="1"/>
</dbReference>
<keyword evidence="3" id="KW-1185">Reference proteome</keyword>
<reference evidence="2" key="3">
    <citation type="submission" date="2025-05" db="UniProtKB">
        <authorList>
            <consortium name="EnsemblMetazoa"/>
        </authorList>
    </citation>
    <scope>IDENTIFICATION</scope>
</reference>
<reference evidence="3" key="1">
    <citation type="journal article" date="2021" name="Elife">
        <title>Highly contiguous assemblies of 101 drosophilid genomes.</title>
        <authorList>
            <person name="Kim B.Y."/>
            <person name="Wang J.R."/>
            <person name="Miller D.E."/>
            <person name="Barmina O."/>
            <person name="Delaney E."/>
            <person name="Thompson A."/>
            <person name="Comeault A.A."/>
            <person name="Peede D."/>
            <person name="D'Agostino E.R."/>
            <person name="Pelaez J."/>
            <person name="Aguilar J.M."/>
            <person name="Haji D."/>
            <person name="Matsunaga T."/>
            <person name="Armstrong E.E."/>
            <person name="Zych M."/>
            <person name="Ogawa Y."/>
            <person name="Stamenkovic-Radak M."/>
            <person name="Jelic M."/>
            <person name="Veselinovic M.S."/>
            <person name="Tanaskovic M."/>
            <person name="Eric P."/>
            <person name="Gao J.J."/>
            <person name="Katoh T.K."/>
            <person name="Toda M.J."/>
            <person name="Watabe H."/>
            <person name="Watada M."/>
            <person name="Davis J.S."/>
            <person name="Moyle L.C."/>
            <person name="Manoli G."/>
            <person name="Bertolini E."/>
            <person name="Kostal V."/>
            <person name="Hawley R.S."/>
            <person name="Takahashi A."/>
            <person name="Jones C.D."/>
            <person name="Price D.K."/>
            <person name="Whiteman N."/>
            <person name="Kopp A."/>
            <person name="Matute D.R."/>
            <person name="Petrov D.A."/>
        </authorList>
    </citation>
    <scope>NUCLEOTIDE SEQUENCE [LARGE SCALE GENOMIC DNA]</scope>
</reference>
<name>A0A6P4EYP9_DRORH</name>
<dbReference type="PANTHER" id="PTHR19143">
    <property type="entry name" value="FIBRINOGEN/TENASCIN/ANGIOPOEITIN"/>
    <property type="match status" value="1"/>
</dbReference>
<dbReference type="InterPro" id="IPR014716">
    <property type="entry name" value="Fibrinogen_a/b/g_C_1"/>
</dbReference>
<dbReference type="GO" id="GO:0005615">
    <property type="term" value="C:extracellular space"/>
    <property type="evidence" value="ECO:0007669"/>
    <property type="project" value="TreeGrafter"/>
</dbReference>
<dbReference type="RefSeq" id="XP_016980263.1">
    <property type="nucleotide sequence ID" value="XM_017124774.1"/>
</dbReference>
<dbReference type="InterPro" id="IPR050373">
    <property type="entry name" value="Fibrinogen_C-term_domain"/>
</dbReference>
<dbReference type="SMART" id="SM00186">
    <property type="entry name" value="FBG"/>
    <property type="match status" value="1"/>
</dbReference>
<dbReference type="EnsemblMetazoa" id="XM_017124774.1">
    <property type="protein sequence ID" value="XP_016980263.1"/>
    <property type="gene ID" value="LOC108045445"/>
</dbReference>
<evidence type="ECO:0000313" key="2">
    <source>
        <dbReference type="EnsemblMetazoa" id="XP_016980263.1"/>
    </source>
</evidence>
<evidence type="ECO:0000259" key="1">
    <source>
        <dbReference type="PROSITE" id="PS51406"/>
    </source>
</evidence>
<reference evidence="4" key="2">
    <citation type="submission" date="2025-04" db="UniProtKB">
        <authorList>
            <consortium name="RefSeq"/>
        </authorList>
    </citation>
    <scope>IDENTIFICATION</scope>
</reference>
<organism evidence="4">
    <name type="scientific">Drosophila rhopaloa</name>
    <name type="common">Fruit fly</name>
    <dbReference type="NCBI Taxonomy" id="1041015"/>
    <lineage>
        <taxon>Eukaryota</taxon>
        <taxon>Metazoa</taxon>
        <taxon>Ecdysozoa</taxon>
        <taxon>Arthropoda</taxon>
        <taxon>Hexapoda</taxon>
        <taxon>Insecta</taxon>
        <taxon>Pterygota</taxon>
        <taxon>Neoptera</taxon>
        <taxon>Endopterygota</taxon>
        <taxon>Diptera</taxon>
        <taxon>Brachycera</taxon>
        <taxon>Muscomorpha</taxon>
        <taxon>Ephydroidea</taxon>
        <taxon>Drosophilidae</taxon>
        <taxon>Drosophila</taxon>
        <taxon>Sophophora</taxon>
    </lineage>
</organism>
<protein>
    <submittedName>
        <fullName evidence="4">Fibroleukin-like</fullName>
    </submittedName>
</protein>
<evidence type="ECO:0000313" key="4">
    <source>
        <dbReference type="RefSeq" id="XP_016980263.1"/>
    </source>
</evidence>
<dbReference type="InterPro" id="IPR002181">
    <property type="entry name" value="Fibrinogen_a/b/g_C_dom"/>
</dbReference>
<dbReference type="AlphaFoldDB" id="A0A6P4EYP9"/>
<dbReference type="SUPFAM" id="SSF56496">
    <property type="entry name" value="Fibrinogen C-terminal domain-like"/>
    <property type="match status" value="1"/>
</dbReference>
<proteinExistence type="predicted"/>
<dbReference type="Proteomes" id="UP001652680">
    <property type="component" value="Unassembled WGS sequence"/>
</dbReference>
<dbReference type="CDD" id="cd00087">
    <property type="entry name" value="FReD"/>
    <property type="match status" value="1"/>
</dbReference>
<dbReference type="OrthoDB" id="6145874at2759"/>
<dbReference type="InterPro" id="IPR036056">
    <property type="entry name" value="Fibrinogen-like_C"/>
</dbReference>
<gene>
    <name evidence="4" type="primary">LOC108045445</name>
    <name evidence="2" type="synonym">108045445</name>
</gene>
<dbReference type="GeneID" id="108045445"/>
<feature type="domain" description="Fibrinogen C-terminal" evidence="1">
    <location>
        <begin position="54"/>
        <end position="257"/>
    </location>
</feature>
<sequence>MRTTLDEIKAVLHAGFDSRLKQELITKEDFANSIQVLQTKLDEGLNRMEELRTRTDDILPDFCPSGSPNGIYQIKLRDLEPFKAPCATSPPGYTVIQRRIDGSENFNRTWEEYKTGFGNVRREFFIGLEKLHRMTEARPHELFIKLRKDNGSTSYAHYDNFAIGSEEESYQLKNIGEYSGEAGDSLRESEHQKFSTLDRDNDNLSNFNCASKNGACWLNGKYFKDGKGRNGIHWISWQHYDWSMSLTFVEMMIRPKSL</sequence>
<dbReference type="PANTHER" id="PTHR19143:SF327">
    <property type="entry name" value="FI21813P1-RELATED"/>
    <property type="match status" value="1"/>
</dbReference>
<evidence type="ECO:0000313" key="3">
    <source>
        <dbReference type="Proteomes" id="UP001652680"/>
    </source>
</evidence>
<dbReference type="Pfam" id="PF00147">
    <property type="entry name" value="Fibrinogen_C"/>
    <property type="match status" value="1"/>
</dbReference>
<accession>A0A6P4EYP9</accession>
<dbReference type="PROSITE" id="PS51406">
    <property type="entry name" value="FIBRINOGEN_C_2"/>
    <property type="match status" value="1"/>
</dbReference>